<proteinExistence type="predicted"/>
<dbReference type="PROSITE" id="PS50012">
    <property type="entry name" value="RCC1_3"/>
    <property type="match status" value="1"/>
</dbReference>
<dbReference type="Proteomes" id="UP001596028">
    <property type="component" value="Unassembled WGS sequence"/>
</dbReference>
<dbReference type="InterPro" id="IPR000408">
    <property type="entry name" value="Reg_chr_condens"/>
</dbReference>
<organism evidence="1 2">
    <name type="scientific">Cohnella hongkongensis</name>
    <dbReference type="NCBI Taxonomy" id="178337"/>
    <lineage>
        <taxon>Bacteria</taxon>
        <taxon>Bacillati</taxon>
        <taxon>Bacillota</taxon>
        <taxon>Bacilli</taxon>
        <taxon>Bacillales</taxon>
        <taxon>Paenibacillaceae</taxon>
        <taxon>Cohnella</taxon>
    </lineage>
</organism>
<dbReference type="SUPFAM" id="SSF50985">
    <property type="entry name" value="RCC1/BLIP-II"/>
    <property type="match status" value="1"/>
</dbReference>
<accession>A0ABV9FP62</accession>
<feature type="non-terminal residue" evidence="1">
    <location>
        <position position="1"/>
    </location>
</feature>
<dbReference type="InterPro" id="IPR009091">
    <property type="entry name" value="RCC1/BLIP-II"/>
</dbReference>
<reference evidence="2" key="1">
    <citation type="journal article" date="2019" name="Int. J. Syst. Evol. Microbiol.">
        <title>The Global Catalogue of Microorganisms (GCM) 10K type strain sequencing project: providing services to taxonomists for standard genome sequencing and annotation.</title>
        <authorList>
            <consortium name="The Broad Institute Genomics Platform"/>
            <consortium name="The Broad Institute Genome Sequencing Center for Infectious Disease"/>
            <person name="Wu L."/>
            <person name="Ma J."/>
        </authorList>
    </citation>
    <scope>NUCLEOTIDE SEQUENCE [LARGE SCALE GENOMIC DNA]</scope>
    <source>
        <strain evidence="2">CCUG 49571</strain>
    </source>
</reference>
<sequence>TTTRTAPVQVLGLTDITYVAANVNGGSSLGYSVAVKQDGTIWGWGSNNYGQLGDGTVTQRLTPVQVVD</sequence>
<evidence type="ECO:0000313" key="1">
    <source>
        <dbReference type="EMBL" id="MFC4602004.1"/>
    </source>
</evidence>
<name>A0ABV9FP62_9BACL</name>
<comment type="caution">
    <text evidence="1">The sequence shown here is derived from an EMBL/GenBank/DDBJ whole genome shotgun (WGS) entry which is preliminary data.</text>
</comment>
<protein>
    <recommendedName>
        <fullName evidence="3">RCC1 repeat-containing protein</fullName>
    </recommendedName>
</protein>
<keyword evidence="2" id="KW-1185">Reference proteome</keyword>
<evidence type="ECO:0000313" key="2">
    <source>
        <dbReference type="Proteomes" id="UP001596028"/>
    </source>
</evidence>
<dbReference type="EMBL" id="JBHSEP010000037">
    <property type="protein sequence ID" value="MFC4602004.1"/>
    <property type="molecule type" value="Genomic_DNA"/>
</dbReference>
<evidence type="ECO:0008006" key="3">
    <source>
        <dbReference type="Google" id="ProtNLM"/>
    </source>
</evidence>
<dbReference type="Pfam" id="PF00415">
    <property type="entry name" value="RCC1"/>
    <property type="match status" value="1"/>
</dbReference>
<gene>
    <name evidence="1" type="ORF">ACFO3S_27545</name>
</gene>
<dbReference type="Gene3D" id="2.130.10.30">
    <property type="entry name" value="Regulator of chromosome condensation 1/beta-lactamase-inhibitor protein II"/>
    <property type="match status" value="1"/>
</dbReference>